<dbReference type="EMBL" id="AZIM01000776">
    <property type="protein sequence ID" value="ETE69372.1"/>
    <property type="molecule type" value="Genomic_DNA"/>
</dbReference>
<comment type="caution">
    <text evidence="2">The sequence shown here is derived from an EMBL/GenBank/DDBJ whole genome shotgun (WGS) entry which is preliminary data.</text>
</comment>
<feature type="non-terminal residue" evidence="2">
    <location>
        <position position="1"/>
    </location>
</feature>
<sequence length="125" mass="13278">MQAQEFWELKSTSHKGGIVPHLCVADVAKSDDVLGEPEDVNENDGVGAGDEDEDENGVLGVDADGGMGDGVEGSGVDVDVSAYDGGLVGLRLRCWAYQLESWKPRFEPEHHATGELSSLPQLLPT</sequence>
<feature type="compositionally biased region" description="Gly residues" evidence="1">
    <location>
        <begin position="63"/>
        <end position="72"/>
    </location>
</feature>
<gene>
    <name evidence="2" type="ORF">L345_04825</name>
</gene>
<proteinExistence type="predicted"/>
<feature type="region of interest" description="Disordered" evidence="1">
    <location>
        <begin position="33"/>
        <end position="72"/>
    </location>
</feature>
<keyword evidence="3" id="KW-1185">Reference proteome</keyword>
<dbReference type="AlphaFoldDB" id="V8P653"/>
<feature type="compositionally biased region" description="Acidic residues" evidence="1">
    <location>
        <begin position="33"/>
        <end position="42"/>
    </location>
</feature>
<feature type="region of interest" description="Disordered" evidence="1">
    <location>
        <begin position="106"/>
        <end position="125"/>
    </location>
</feature>
<reference evidence="2 3" key="1">
    <citation type="journal article" date="2013" name="Proc. Natl. Acad. Sci. U.S.A.">
        <title>The king cobra genome reveals dynamic gene evolution and adaptation in the snake venom system.</title>
        <authorList>
            <person name="Vonk F.J."/>
            <person name="Casewell N.R."/>
            <person name="Henkel C.V."/>
            <person name="Heimberg A.M."/>
            <person name="Jansen H.J."/>
            <person name="McCleary R.J."/>
            <person name="Kerkkamp H.M."/>
            <person name="Vos R.A."/>
            <person name="Guerreiro I."/>
            <person name="Calvete J.J."/>
            <person name="Wuster W."/>
            <person name="Woods A.E."/>
            <person name="Logan J.M."/>
            <person name="Harrison R.A."/>
            <person name="Castoe T.A."/>
            <person name="de Koning A.P."/>
            <person name="Pollock D.D."/>
            <person name="Yandell M."/>
            <person name="Calderon D."/>
            <person name="Renjifo C."/>
            <person name="Currier R.B."/>
            <person name="Salgado D."/>
            <person name="Pla D."/>
            <person name="Sanz L."/>
            <person name="Hyder A.S."/>
            <person name="Ribeiro J.M."/>
            <person name="Arntzen J.W."/>
            <person name="van den Thillart G.E."/>
            <person name="Boetzer M."/>
            <person name="Pirovano W."/>
            <person name="Dirks R.P."/>
            <person name="Spaink H.P."/>
            <person name="Duboule D."/>
            <person name="McGlinn E."/>
            <person name="Kini R.M."/>
            <person name="Richardson M.K."/>
        </authorList>
    </citation>
    <scope>NUCLEOTIDE SEQUENCE</scope>
    <source>
        <tissue evidence="2">Blood</tissue>
    </source>
</reference>
<evidence type="ECO:0000313" key="2">
    <source>
        <dbReference type="EMBL" id="ETE69372.1"/>
    </source>
</evidence>
<evidence type="ECO:0000256" key="1">
    <source>
        <dbReference type="SAM" id="MobiDB-lite"/>
    </source>
</evidence>
<organism evidence="2 3">
    <name type="scientific">Ophiophagus hannah</name>
    <name type="common">King cobra</name>
    <name type="synonym">Naja hannah</name>
    <dbReference type="NCBI Taxonomy" id="8665"/>
    <lineage>
        <taxon>Eukaryota</taxon>
        <taxon>Metazoa</taxon>
        <taxon>Chordata</taxon>
        <taxon>Craniata</taxon>
        <taxon>Vertebrata</taxon>
        <taxon>Euteleostomi</taxon>
        <taxon>Lepidosauria</taxon>
        <taxon>Squamata</taxon>
        <taxon>Bifurcata</taxon>
        <taxon>Unidentata</taxon>
        <taxon>Episquamata</taxon>
        <taxon>Toxicofera</taxon>
        <taxon>Serpentes</taxon>
        <taxon>Colubroidea</taxon>
        <taxon>Elapidae</taxon>
        <taxon>Elapinae</taxon>
        <taxon>Ophiophagus</taxon>
    </lineage>
</organism>
<dbReference type="Proteomes" id="UP000018936">
    <property type="component" value="Unassembled WGS sequence"/>
</dbReference>
<protein>
    <submittedName>
        <fullName evidence="2">Uncharacterized protein</fullName>
    </submittedName>
</protein>
<evidence type="ECO:0000313" key="3">
    <source>
        <dbReference type="Proteomes" id="UP000018936"/>
    </source>
</evidence>
<feature type="compositionally biased region" description="Polar residues" evidence="1">
    <location>
        <begin position="115"/>
        <end position="125"/>
    </location>
</feature>
<name>V8P653_OPHHA</name>
<accession>V8P653</accession>